<dbReference type="STRING" id="515622.bpr_I0430"/>
<evidence type="ECO:0000313" key="2">
    <source>
        <dbReference type="EMBL" id="ADL33178.1"/>
    </source>
</evidence>
<dbReference type="GO" id="GO:0000166">
    <property type="term" value="F:nucleotide binding"/>
    <property type="evidence" value="ECO:0007669"/>
    <property type="project" value="InterPro"/>
</dbReference>
<dbReference type="PANTHER" id="PTHR43377">
    <property type="entry name" value="BILIVERDIN REDUCTASE A"/>
    <property type="match status" value="1"/>
</dbReference>
<protein>
    <submittedName>
        <fullName evidence="2">Oxidoreductase GFO/IDH/MOCA family</fullName>
    </submittedName>
</protein>
<dbReference type="Pfam" id="PF01408">
    <property type="entry name" value="GFO_IDH_MocA"/>
    <property type="match status" value="1"/>
</dbReference>
<dbReference type="Proteomes" id="UP000001299">
    <property type="component" value="Chromosome 1"/>
</dbReference>
<dbReference type="Gene3D" id="3.30.360.10">
    <property type="entry name" value="Dihydrodipicolinate Reductase, domain 2"/>
    <property type="match status" value="1"/>
</dbReference>
<dbReference type="EMBL" id="CP001810">
    <property type="protein sequence ID" value="ADL33178.1"/>
    <property type="molecule type" value="Genomic_DNA"/>
</dbReference>
<dbReference type="Gene3D" id="3.40.50.720">
    <property type="entry name" value="NAD(P)-binding Rossmann-like Domain"/>
    <property type="match status" value="1"/>
</dbReference>
<dbReference type="eggNOG" id="COG0673">
    <property type="taxonomic scope" value="Bacteria"/>
</dbReference>
<evidence type="ECO:0000313" key="3">
    <source>
        <dbReference type="Proteomes" id="UP000001299"/>
    </source>
</evidence>
<proteinExistence type="predicted"/>
<sequence>MNVVVIGLGSMGKRRIRLIKALYPEYTVYGVDSREDRRNVAKEELGVDSFESVDLLQNVDCAFVCTSPLSHAAIIRDCLSKKWNVFTEINLVDDGYDDNIELARNNGCKLFLSSTFLYRDETRYIRSKVDDSCKWNYVYHIGQYLPDWHPWENYKDYFVGNKRTNGCREILAIELPWLVETFGNVNKYSAVADRITALGIDYDDNYAIQLLHENGNKGLLMVDVVSPVAVRKFEAYSEGKYLSWSGTPDSLFEYKQNSNSLEKVLFAEETEHVEGYSSFVVENAYKNEIEDFFEMIKSGREPLHSFEKDKKIIKLIGELGA</sequence>
<accession>E0RZI1</accession>
<dbReference type="HOGENOM" id="CLU_023194_10_1_9"/>
<dbReference type="InterPro" id="IPR000683">
    <property type="entry name" value="Gfo/Idh/MocA-like_OxRdtase_N"/>
</dbReference>
<dbReference type="SUPFAM" id="SSF51735">
    <property type="entry name" value="NAD(P)-binding Rossmann-fold domains"/>
    <property type="match status" value="1"/>
</dbReference>
<dbReference type="InterPro" id="IPR051450">
    <property type="entry name" value="Gfo/Idh/MocA_Oxidoreductases"/>
</dbReference>
<dbReference type="AlphaFoldDB" id="E0RZI1"/>
<gene>
    <name evidence="2" type="ordered locus">bpr_I0430</name>
</gene>
<keyword evidence="3" id="KW-1185">Reference proteome</keyword>
<organism evidence="2 3">
    <name type="scientific">Butyrivibrio proteoclasticus (strain ATCC 51982 / DSM 14932 / B316)</name>
    <name type="common">Clostridium proteoclasticum</name>
    <dbReference type="NCBI Taxonomy" id="515622"/>
    <lineage>
        <taxon>Bacteria</taxon>
        <taxon>Bacillati</taxon>
        <taxon>Bacillota</taxon>
        <taxon>Clostridia</taxon>
        <taxon>Lachnospirales</taxon>
        <taxon>Lachnospiraceae</taxon>
        <taxon>Butyrivibrio</taxon>
    </lineage>
</organism>
<name>E0RZI1_BUTPB</name>
<reference evidence="2 3" key="1">
    <citation type="journal article" date="2010" name="PLoS ONE">
        <title>The glycobiome of the rumen bacterium Butyrivibrio proteoclasticus B316(T) highlights adaptation to a polysaccharide-rich environment.</title>
        <authorList>
            <person name="Kelly W.J."/>
            <person name="Leahy S.C."/>
            <person name="Altermann E."/>
            <person name="Yeoman C.J."/>
            <person name="Dunne J.C."/>
            <person name="Kong Z."/>
            <person name="Pacheco D.M."/>
            <person name="Li D."/>
            <person name="Noel S.J."/>
            <person name="Moon C.D."/>
            <person name="Cookson A.L."/>
            <person name="Attwood G.T."/>
        </authorList>
    </citation>
    <scope>NUCLEOTIDE SEQUENCE [LARGE SCALE GENOMIC DNA]</scope>
    <source>
        <strain evidence="3">ATCC 51982 / DSM 14932 / B316</strain>
    </source>
</reference>
<dbReference type="RefSeq" id="WP_013279835.1">
    <property type="nucleotide sequence ID" value="NC_014387.1"/>
</dbReference>
<dbReference type="PANTHER" id="PTHR43377:SF1">
    <property type="entry name" value="BILIVERDIN REDUCTASE A"/>
    <property type="match status" value="1"/>
</dbReference>
<evidence type="ECO:0000259" key="1">
    <source>
        <dbReference type="Pfam" id="PF01408"/>
    </source>
</evidence>
<dbReference type="InterPro" id="IPR036291">
    <property type="entry name" value="NAD(P)-bd_dom_sf"/>
</dbReference>
<dbReference type="KEGG" id="bpb:bpr_I0430"/>
<feature type="domain" description="Gfo/Idh/MocA-like oxidoreductase N-terminal" evidence="1">
    <location>
        <begin position="1"/>
        <end position="88"/>
    </location>
</feature>